<dbReference type="GO" id="GO:0030245">
    <property type="term" value="P:cellulose catabolic process"/>
    <property type="evidence" value="ECO:0007669"/>
    <property type="project" value="UniProtKB-KW"/>
</dbReference>
<dbReference type="InterPro" id="IPR017853">
    <property type="entry name" value="GH"/>
</dbReference>
<dbReference type="InterPro" id="IPR001360">
    <property type="entry name" value="Glyco_hydro_1"/>
</dbReference>
<dbReference type="Pfam" id="PF00232">
    <property type="entry name" value="Glyco_hydro_1"/>
    <property type="match status" value="1"/>
</dbReference>
<dbReference type="Proteomes" id="UP000664859">
    <property type="component" value="Unassembled WGS sequence"/>
</dbReference>
<evidence type="ECO:0000256" key="3">
    <source>
        <dbReference type="ARBA" id="ARBA00012744"/>
    </source>
</evidence>
<dbReference type="AlphaFoldDB" id="A0A835ZJL2"/>
<keyword evidence="6" id="KW-0119">Carbohydrate metabolism</keyword>
<keyword evidence="5" id="KW-0136">Cellulose degradation</keyword>
<feature type="binding site" evidence="10">
    <location>
        <begin position="472"/>
        <end position="473"/>
    </location>
    <ligand>
        <name>substrate</name>
    </ligand>
</feature>
<evidence type="ECO:0000256" key="1">
    <source>
        <dbReference type="ARBA" id="ARBA00000448"/>
    </source>
</evidence>
<evidence type="ECO:0000256" key="6">
    <source>
        <dbReference type="ARBA" id="ARBA00023277"/>
    </source>
</evidence>
<evidence type="ECO:0000256" key="7">
    <source>
        <dbReference type="ARBA" id="ARBA00023295"/>
    </source>
</evidence>
<comment type="caution">
    <text evidence="11">The sequence shown here is derived from an EMBL/GenBank/DDBJ whole genome shotgun (WGS) entry which is preliminary data.</text>
</comment>
<dbReference type="FunFam" id="3.20.20.80:FF:000011">
    <property type="entry name" value="Cytosolic beta-glucosidase"/>
    <property type="match status" value="1"/>
</dbReference>
<feature type="binding site" evidence="10">
    <location>
        <position position="167"/>
    </location>
    <ligand>
        <name>substrate</name>
    </ligand>
</feature>
<dbReference type="NCBIfam" id="TIGR03356">
    <property type="entry name" value="BGL"/>
    <property type="match status" value="1"/>
</dbReference>
<evidence type="ECO:0000256" key="9">
    <source>
        <dbReference type="PIRSR" id="PIRSR617736-1"/>
    </source>
</evidence>
<feature type="binding site" evidence="10">
    <location>
        <position position="465"/>
    </location>
    <ligand>
        <name>substrate</name>
    </ligand>
</feature>
<dbReference type="InterPro" id="IPR033132">
    <property type="entry name" value="GH_1_N_CS"/>
</dbReference>
<feature type="binding site" evidence="10">
    <location>
        <position position="212"/>
    </location>
    <ligand>
        <name>substrate</name>
    </ligand>
</feature>
<organism evidence="11 12">
    <name type="scientific">Tribonema minus</name>
    <dbReference type="NCBI Taxonomy" id="303371"/>
    <lineage>
        <taxon>Eukaryota</taxon>
        <taxon>Sar</taxon>
        <taxon>Stramenopiles</taxon>
        <taxon>Ochrophyta</taxon>
        <taxon>PX clade</taxon>
        <taxon>Xanthophyceae</taxon>
        <taxon>Tribonematales</taxon>
        <taxon>Tribonemataceae</taxon>
        <taxon>Tribonema</taxon>
    </lineage>
</organism>
<dbReference type="InterPro" id="IPR017736">
    <property type="entry name" value="Glyco_hydro_1_beta-glucosidase"/>
</dbReference>
<comment type="catalytic activity">
    <reaction evidence="1">
        <text>Hydrolysis of terminal, non-reducing beta-D-glucosyl residues with release of beta-D-glucose.</text>
        <dbReference type="EC" id="3.2.1.21"/>
    </reaction>
</comment>
<gene>
    <name evidence="11" type="ORF">JKP88DRAFT_259470</name>
</gene>
<evidence type="ECO:0000313" key="12">
    <source>
        <dbReference type="Proteomes" id="UP000664859"/>
    </source>
</evidence>
<evidence type="ECO:0000256" key="2">
    <source>
        <dbReference type="ARBA" id="ARBA00010838"/>
    </source>
</evidence>
<dbReference type="Gene3D" id="3.20.20.80">
    <property type="entry name" value="Glycosidases"/>
    <property type="match status" value="1"/>
</dbReference>
<reference evidence="11" key="1">
    <citation type="submission" date="2021-02" db="EMBL/GenBank/DDBJ databases">
        <title>First Annotated Genome of the Yellow-green Alga Tribonema minus.</title>
        <authorList>
            <person name="Mahan K.M."/>
        </authorList>
    </citation>
    <scope>NUCLEOTIDE SEQUENCE</scope>
    <source>
        <strain evidence="11">UTEX B ZZ1240</strain>
    </source>
</reference>
<protein>
    <recommendedName>
        <fullName evidence="3">beta-glucosidase</fullName>
        <ecNumber evidence="3">3.2.1.21</ecNumber>
    </recommendedName>
</protein>
<feature type="active site" description="Proton donor" evidence="9">
    <location>
        <position position="213"/>
    </location>
</feature>
<dbReference type="PRINTS" id="PR00131">
    <property type="entry name" value="GLHYDRLASE1"/>
</dbReference>
<keyword evidence="7" id="KW-0326">Glycosidase</keyword>
<evidence type="ECO:0000256" key="8">
    <source>
        <dbReference type="ARBA" id="ARBA00023326"/>
    </source>
</evidence>
<name>A0A835ZJL2_9STRA</name>
<dbReference type="EMBL" id="JAFCMP010000012">
    <property type="protein sequence ID" value="KAG5192004.1"/>
    <property type="molecule type" value="Genomic_DNA"/>
</dbReference>
<dbReference type="PANTHER" id="PTHR10353">
    <property type="entry name" value="GLYCOSYL HYDROLASE"/>
    <property type="match status" value="1"/>
</dbReference>
<evidence type="ECO:0000313" key="11">
    <source>
        <dbReference type="EMBL" id="KAG5192004.1"/>
    </source>
</evidence>
<keyword evidence="4 11" id="KW-0378">Hydrolase</keyword>
<dbReference type="GO" id="GO:0008422">
    <property type="term" value="F:beta-glucosidase activity"/>
    <property type="evidence" value="ECO:0007669"/>
    <property type="project" value="UniProtKB-EC"/>
</dbReference>
<dbReference type="PANTHER" id="PTHR10353:SF36">
    <property type="entry name" value="LP05116P"/>
    <property type="match status" value="1"/>
</dbReference>
<dbReference type="OrthoDB" id="65569at2759"/>
<proteinExistence type="inferred from homology"/>
<keyword evidence="8" id="KW-0624">Polysaccharide degradation</keyword>
<keyword evidence="12" id="KW-1185">Reference proteome</keyword>
<dbReference type="PROSITE" id="PS00653">
    <property type="entry name" value="GLYCOSYL_HYDROL_F1_2"/>
    <property type="match status" value="1"/>
</dbReference>
<feature type="binding site" evidence="10">
    <location>
        <position position="66"/>
    </location>
    <ligand>
        <name>substrate</name>
    </ligand>
</feature>
<feature type="binding site" evidence="10">
    <location>
        <position position="350"/>
    </location>
    <ligand>
        <name>substrate</name>
    </ligand>
</feature>
<evidence type="ECO:0000256" key="10">
    <source>
        <dbReference type="PIRSR" id="PIRSR617736-2"/>
    </source>
</evidence>
<accession>A0A835ZJL2</accession>
<dbReference type="SUPFAM" id="SSF51445">
    <property type="entry name" value="(Trans)glycosidases"/>
    <property type="match status" value="1"/>
</dbReference>
<comment type="similarity">
    <text evidence="2">Belongs to the glycosyl hydrolase 1 family.</text>
</comment>
<sequence>MLTIFHHQARRRTAAAAIRAASATAAVTGTAAGTAAAAAISAAAAAGIMGAFPDGFIWGAATASYQIEGAWNEDGKGWSTWDAFTNTQSGALRGDTGNIACDYYHRYKEDIKLMASMGLNGYRFSISWPRIQPQGRGQVNLKGLEFYSNVIDCCLEHGLQPMATLFHWDLPLALELECDGFLGDQIVPAFADYARVCFEAYGDRVKHWITFNEPWCTAVLGYHSGVHAPGIRDESGAKTYLAAYNLLLAHAAAVKVYRREFQSKQHGIIGMAINCDWTEPKPTDDPWELKRNAEASLRNIMFFCGWFSEPIFCGDFPEVMKEQCTGLPEFTEEQKADLKGSADFFGLNHYQSQLVEHCPRHMRKGQYFDDMELLLSHDPSWPETDMGWSVVPWGFRKVIMWIHNRYKPWAGIYITENGCAIPGDSEHDTNGALRDTFRIDFMRAHLAYMHTAIQEGANVRGYYHWTLSDNFEWARGLNMRFGLIHVDYKTQERKMKDSAKWYSEVAKANAVVVKPSDPFMDVKHSYI</sequence>
<evidence type="ECO:0000256" key="5">
    <source>
        <dbReference type="ARBA" id="ARBA00023001"/>
    </source>
</evidence>
<dbReference type="EC" id="3.2.1.21" evidence="3"/>
<evidence type="ECO:0000256" key="4">
    <source>
        <dbReference type="ARBA" id="ARBA00022801"/>
    </source>
</evidence>
<feature type="active site" description="Nucleophile" evidence="9">
    <location>
        <position position="416"/>
    </location>
</feature>